<sequence length="410" mass="44165">MNPDHSEYHVHLPPVRVLFNRFDPDHEGPESSGAPLNYPSSYVLPPYLPDPPEFHPGSHWTTMNSQNHDEFYDRAAAAGRPQPSLNVHLSVPPGDSNAMAGDGSHTPNTPEILNSILSLQQDLIAGYQGPLPSIGHEPSGPSHLREMDTIPMVPPLHDGTSLSSMVSHPSHSQGLMTSDGGVTMSVTSGAPPSVQHFRSQFIKEGLKIKVQQNLGAGRGRHTSEESIASTSVSSPANPATPNSEGITKLEVEKKRLMDVLSLHQPSCAKRLRSSEADPDPHLLGDLEQGSHHAQHPPLSVLPGHSSGYQGFHDDQNAANSAASFAQSQNPDDGTSRYYSDDRDMGSFHFSTDIKTEDSGSQLDMAFLQATCGTNYSATNPTSTSPSSGPFLVKRHVPNLYLDMDSRCIAL</sequence>
<keyword evidence="3" id="KW-1185">Reference proteome</keyword>
<feature type="region of interest" description="Disordered" evidence="1">
    <location>
        <begin position="214"/>
        <end position="247"/>
    </location>
</feature>
<organism evidence="2 3">
    <name type="scientific">Tigriopus californicus</name>
    <name type="common">Marine copepod</name>
    <dbReference type="NCBI Taxonomy" id="6832"/>
    <lineage>
        <taxon>Eukaryota</taxon>
        <taxon>Metazoa</taxon>
        <taxon>Ecdysozoa</taxon>
        <taxon>Arthropoda</taxon>
        <taxon>Crustacea</taxon>
        <taxon>Multicrustacea</taxon>
        <taxon>Hexanauplia</taxon>
        <taxon>Copepoda</taxon>
        <taxon>Harpacticoida</taxon>
        <taxon>Harpacticidae</taxon>
        <taxon>Tigriopus</taxon>
    </lineage>
</organism>
<comment type="caution">
    <text evidence="2">The sequence shown here is derived from an EMBL/GenBank/DDBJ whole genome shotgun (WGS) entry which is preliminary data.</text>
</comment>
<dbReference type="AlphaFoldDB" id="A0A553P1K1"/>
<feature type="compositionally biased region" description="Low complexity" evidence="1">
    <location>
        <begin position="316"/>
        <end position="329"/>
    </location>
</feature>
<evidence type="ECO:0000256" key="1">
    <source>
        <dbReference type="SAM" id="MobiDB-lite"/>
    </source>
</evidence>
<feature type="region of interest" description="Disordered" evidence="1">
    <location>
        <begin position="270"/>
        <end position="340"/>
    </location>
</feature>
<reference evidence="2 3" key="1">
    <citation type="journal article" date="2018" name="Nat. Ecol. Evol.">
        <title>Genomic signatures of mitonuclear coevolution across populations of Tigriopus californicus.</title>
        <authorList>
            <person name="Barreto F.S."/>
            <person name="Watson E.T."/>
            <person name="Lima T.G."/>
            <person name="Willett C.S."/>
            <person name="Edmands S."/>
            <person name="Li W."/>
            <person name="Burton R.S."/>
        </authorList>
    </citation>
    <scope>NUCLEOTIDE SEQUENCE [LARGE SCALE GENOMIC DNA]</scope>
    <source>
        <strain evidence="2 3">San Diego</strain>
    </source>
</reference>
<protein>
    <submittedName>
        <fullName evidence="2">Uncharacterized protein</fullName>
    </submittedName>
</protein>
<dbReference type="EMBL" id="VCGU01000008">
    <property type="protein sequence ID" value="TRY71565.1"/>
    <property type="molecule type" value="Genomic_DNA"/>
</dbReference>
<proteinExistence type="predicted"/>
<accession>A0A553P1K1</accession>
<evidence type="ECO:0000313" key="3">
    <source>
        <dbReference type="Proteomes" id="UP000318571"/>
    </source>
</evidence>
<feature type="compositionally biased region" description="Polar residues" evidence="1">
    <location>
        <begin position="235"/>
        <end position="245"/>
    </location>
</feature>
<name>A0A553P1K1_TIGCA</name>
<feature type="compositionally biased region" description="Low complexity" evidence="1">
    <location>
        <begin position="225"/>
        <end position="234"/>
    </location>
</feature>
<evidence type="ECO:0000313" key="2">
    <source>
        <dbReference type="EMBL" id="TRY71565.1"/>
    </source>
</evidence>
<feature type="compositionally biased region" description="Basic and acidic residues" evidence="1">
    <location>
        <begin position="272"/>
        <end position="290"/>
    </location>
</feature>
<dbReference type="Proteomes" id="UP000318571">
    <property type="component" value="Chromosome 7"/>
</dbReference>
<gene>
    <name evidence="2" type="ORF">TCAL_16128</name>
</gene>